<name>A0A837G522_9VIBR</name>
<dbReference type="InterPro" id="IPR003010">
    <property type="entry name" value="C-N_Hydrolase"/>
</dbReference>
<dbReference type="GO" id="GO:0050126">
    <property type="term" value="F:N-carbamoylputrescine amidase activity"/>
    <property type="evidence" value="ECO:0007669"/>
    <property type="project" value="TreeGrafter"/>
</dbReference>
<dbReference type="SUPFAM" id="SSF56317">
    <property type="entry name" value="Carbon-nitrogen hydrolase"/>
    <property type="match status" value="1"/>
</dbReference>
<gene>
    <name evidence="2" type="ORF">TW71_15435</name>
</gene>
<dbReference type="PANTHER" id="PTHR43674:SF2">
    <property type="entry name" value="BETA-UREIDOPROPIONASE"/>
    <property type="match status" value="1"/>
</dbReference>
<comment type="caution">
    <text evidence="2">The sequence shown here is derived from an EMBL/GenBank/DDBJ whole genome shotgun (WGS) entry which is preliminary data.</text>
</comment>
<dbReference type="CDD" id="cd07197">
    <property type="entry name" value="nitrilase"/>
    <property type="match status" value="1"/>
</dbReference>
<sequence length="254" mass="26879">MEQTLIIGLAQAPAKRGDIEANLRTHLMHVEQSSQLGANLVVFPELSLTGYELDLADELAFDPSTSAIKALSSAATAHNITVIAGCPFAVPDSKPHIAAIVCFPNGEIEFYSKQYLHDGEGTYCAAGKTNHLLNINNTRIALAVCADFAEPKHAQGAADNKADLYLVSALISPTGFTPDANILSGIARNHAFPVLLCNHISKTGGWDTCGKNSAWNAQGELAATSDNAQQGLLICTISKNHLSAQFHSLQESGS</sequence>
<dbReference type="RefSeq" id="WP_045986481.1">
    <property type="nucleotide sequence ID" value="NZ_CP063052.1"/>
</dbReference>
<reference evidence="2" key="1">
    <citation type="journal article" date="2015" name="BMC Genomics">
        <title>Genome mining reveals unlocked bioactive potential of marine Gram-negative bacteria.</title>
        <authorList>
            <person name="Machado H."/>
            <person name="Sonnenschein E.C."/>
            <person name="Melchiorsen J."/>
            <person name="Gram L."/>
        </authorList>
    </citation>
    <scope>NUCLEOTIDE SEQUENCE</scope>
    <source>
        <strain evidence="2">S2052</strain>
    </source>
</reference>
<evidence type="ECO:0000313" key="2">
    <source>
        <dbReference type="EMBL" id="KJY71401.1"/>
    </source>
</evidence>
<dbReference type="Gene3D" id="3.60.110.10">
    <property type="entry name" value="Carbon-nitrogen hydrolase"/>
    <property type="match status" value="1"/>
</dbReference>
<dbReference type="Pfam" id="PF00795">
    <property type="entry name" value="CN_hydrolase"/>
    <property type="match status" value="1"/>
</dbReference>
<dbReference type="PANTHER" id="PTHR43674">
    <property type="entry name" value="NITRILASE C965.09-RELATED"/>
    <property type="match status" value="1"/>
</dbReference>
<accession>A0A837G522</accession>
<dbReference type="PROSITE" id="PS50263">
    <property type="entry name" value="CN_HYDROLASE"/>
    <property type="match status" value="1"/>
</dbReference>
<keyword evidence="1 2" id="KW-0378">Hydrolase</keyword>
<dbReference type="EMBL" id="JXXR01000016">
    <property type="protein sequence ID" value="KJY71401.1"/>
    <property type="molecule type" value="Genomic_DNA"/>
</dbReference>
<dbReference type="InterPro" id="IPR036526">
    <property type="entry name" value="C-N_Hydrolase_sf"/>
</dbReference>
<dbReference type="AlphaFoldDB" id="A0A837G522"/>
<proteinExistence type="predicted"/>
<organism evidence="2">
    <name type="scientific">Vibrio coralliilyticus</name>
    <dbReference type="NCBI Taxonomy" id="190893"/>
    <lineage>
        <taxon>Bacteria</taxon>
        <taxon>Pseudomonadati</taxon>
        <taxon>Pseudomonadota</taxon>
        <taxon>Gammaproteobacteria</taxon>
        <taxon>Vibrionales</taxon>
        <taxon>Vibrionaceae</taxon>
        <taxon>Vibrio</taxon>
    </lineage>
</organism>
<protein>
    <submittedName>
        <fullName evidence="2">Amidohydrolase</fullName>
    </submittedName>
</protein>
<dbReference type="GO" id="GO:0033388">
    <property type="term" value="P:putrescine biosynthetic process from arginine"/>
    <property type="evidence" value="ECO:0007669"/>
    <property type="project" value="TreeGrafter"/>
</dbReference>
<evidence type="ECO:0000256" key="1">
    <source>
        <dbReference type="ARBA" id="ARBA00022801"/>
    </source>
</evidence>
<dbReference type="InterPro" id="IPR050345">
    <property type="entry name" value="Aliph_Amidase/BUP"/>
</dbReference>